<sequence>MPFVDFNCEAPTQHLDPSREASINPLFSQFPIPDEAWTSAAFSDSDSQNIAHPQLSFSQPFLSAHQTEFPALGSPSLTATPPLAAHVAPATHFIGSSTVPAQSFGSSPEERQAYYIQRFTVARWKKHSPQWVDGDWLPLYKYASANAIWDYWVEWKEGVDGFISVEDLTTTWGAKWRRNNSSLKNENGRRMKVINLILELSRKPRWNVNLARRFITDTYASHYRARAFADYLKDNRAAVIAAADNYP</sequence>
<feature type="domain" description="Transcription activator GCR1-like" evidence="1">
    <location>
        <begin position="145"/>
        <end position="207"/>
    </location>
</feature>
<dbReference type="Pfam" id="PF12550">
    <property type="entry name" value="GCR1_C"/>
    <property type="match status" value="1"/>
</dbReference>
<dbReference type="AlphaFoldDB" id="A0AAD7HXG8"/>
<gene>
    <name evidence="2" type="ORF">DFH07DRAFT_781801</name>
</gene>
<protein>
    <recommendedName>
        <fullName evidence="1">Transcription activator GCR1-like domain-containing protein</fullName>
    </recommendedName>
</protein>
<comment type="caution">
    <text evidence="2">The sequence shown here is derived from an EMBL/GenBank/DDBJ whole genome shotgun (WGS) entry which is preliminary data.</text>
</comment>
<proteinExistence type="predicted"/>
<dbReference type="Proteomes" id="UP001215280">
    <property type="component" value="Unassembled WGS sequence"/>
</dbReference>
<keyword evidence="3" id="KW-1185">Reference proteome</keyword>
<accession>A0AAD7HXG8</accession>
<name>A0AAD7HXG8_9AGAR</name>
<evidence type="ECO:0000259" key="1">
    <source>
        <dbReference type="Pfam" id="PF12550"/>
    </source>
</evidence>
<organism evidence="2 3">
    <name type="scientific">Mycena maculata</name>
    <dbReference type="NCBI Taxonomy" id="230809"/>
    <lineage>
        <taxon>Eukaryota</taxon>
        <taxon>Fungi</taxon>
        <taxon>Dikarya</taxon>
        <taxon>Basidiomycota</taxon>
        <taxon>Agaricomycotina</taxon>
        <taxon>Agaricomycetes</taxon>
        <taxon>Agaricomycetidae</taxon>
        <taxon>Agaricales</taxon>
        <taxon>Marasmiineae</taxon>
        <taxon>Mycenaceae</taxon>
        <taxon>Mycena</taxon>
    </lineage>
</organism>
<dbReference type="InterPro" id="IPR022210">
    <property type="entry name" value="TF_GCR1-like"/>
</dbReference>
<evidence type="ECO:0000313" key="2">
    <source>
        <dbReference type="EMBL" id="KAJ7729833.1"/>
    </source>
</evidence>
<dbReference type="EMBL" id="JARJLG010000195">
    <property type="protein sequence ID" value="KAJ7729833.1"/>
    <property type="molecule type" value="Genomic_DNA"/>
</dbReference>
<reference evidence="2" key="1">
    <citation type="submission" date="2023-03" db="EMBL/GenBank/DDBJ databases">
        <title>Massive genome expansion in bonnet fungi (Mycena s.s.) driven by repeated elements and novel gene families across ecological guilds.</title>
        <authorList>
            <consortium name="Lawrence Berkeley National Laboratory"/>
            <person name="Harder C.B."/>
            <person name="Miyauchi S."/>
            <person name="Viragh M."/>
            <person name="Kuo A."/>
            <person name="Thoen E."/>
            <person name="Andreopoulos B."/>
            <person name="Lu D."/>
            <person name="Skrede I."/>
            <person name="Drula E."/>
            <person name="Henrissat B."/>
            <person name="Morin E."/>
            <person name="Kohler A."/>
            <person name="Barry K."/>
            <person name="LaButti K."/>
            <person name="Morin E."/>
            <person name="Salamov A."/>
            <person name="Lipzen A."/>
            <person name="Mereny Z."/>
            <person name="Hegedus B."/>
            <person name="Baldrian P."/>
            <person name="Stursova M."/>
            <person name="Weitz H."/>
            <person name="Taylor A."/>
            <person name="Grigoriev I.V."/>
            <person name="Nagy L.G."/>
            <person name="Martin F."/>
            <person name="Kauserud H."/>
        </authorList>
    </citation>
    <scope>NUCLEOTIDE SEQUENCE</scope>
    <source>
        <strain evidence="2">CBHHK188m</strain>
    </source>
</reference>
<evidence type="ECO:0000313" key="3">
    <source>
        <dbReference type="Proteomes" id="UP001215280"/>
    </source>
</evidence>